<evidence type="ECO:0000313" key="3">
    <source>
        <dbReference type="Proteomes" id="UP000178082"/>
    </source>
</evidence>
<dbReference type="SUPFAM" id="SSF81301">
    <property type="entry name" value="Nucleotidyltransferase"/>
    <property type="match status" value="1"/>
</dbReference>
<feature type="domain" description="Polymerase beta nucleotidyltransferase" evidence="1">
    <location>
        <begin position="13"/>
        <end position="107"/>
    </location>
</feature>
<dbReference type="Proteomes" id="UP000178082">
    <property type="component" value="Unassembled WGS sequence"/>
</dbReference>
<dbReference type="STRING" id="1817883.A3G31_05640"/>
<accession>A0A1F7SF44</accession>
<dbReference type="Gene3D" id="3.30.460.10">
    <property type="entry name" value="Beta Polymerase, domain 2"/>
    <property type="match status" value="1"/>
</dbReference>
<proteinExistence type="predicted"/>
<dbReference type="AlphaFoldDB" id="A0A1F7SF44"/>
<sequence length="136" mass="15897">MKNAKQKNSKIINKIKHVFLSHPEIKLVYLFGSQVNGKTGPISDIDFAFYADEEDKKKLYELKFVLMDKISRALKTDNIDIVILNLTESPELKYNIIKDGDLIYEKEPFKVIAEPKILNEYFDFYDILARYNLTKS</sequence>
<evidence type="ECO:0000313" key="2">
    <source>
        <dbReference type="EMBL" id="OGL51864.1"/>
    </source>
</evidence>
<comment type="caution">
    <text evidence="2">The sequence shown here is derived from an EMBL/GenBank/DDBJ whole genome shotgun (WGS) entry which is preliminary data.</text>
</comment>
<name>A0A1F7SF44_9BACT</name>
<dbReference type="InterPro" id="IPR041633">
    <property type="entry name" value="Polbeta"/>
</dbReference>
<organism evidence="2 3">
    <name type="scientific">Candidatus Schekmanbacteria bacterium RIFCSPLOWO2_12_FULL_38_15</name>
    <dbReference type="NCBI Taxonomy" id="1817883"/>
    <lineage>
        <taxon>Bacteria</taxon>
        <taxon>Candidatus Schekmaniibacteriota</taxon>
    </lineage>
</organism>
<dbReference type="CDD" id="cd05403">
    <property type="entry name" value="NT_KNTase_like"/>
    <property type="match status" value="1"/>
</dbReference>
<dbReference type="PANTHER" id="PTHR43852:SF3">
    <property type="entry name" value="NUCLEOTIDYLTRANSFERASE"/>
    <property type="match status" value="1"/>
</dbReference>
<dbReference type="NCBIfam" id="NF047752">
    <property type="entry name" value="MntA_antitoxin"/>
    <property type="match status" value="1"/>
</dbReference>
<dbReference type="EMBL" id="MGDI01000036">
    <property type="protein sequence ID" value="OGL51864.1"/>
    <property type="molecule type" value="Genomic_DNA"/>
</dbReference>
<dbReference type="Pfam" id="PF18765">
    <property type="entry name" value="Polbeta"/>
    <property type="match status" value="1"/>
</dbReference>
<dbReference type="InterPro" id="IPR043519">
    <property type="entry name" value="NT_sf"/>
</dbReference>
<evidence type="ECO:0000259" key="1">
    <source>
        <dbReference type="Pfam" id="PF18765"/>
    </source>
</evidence>
<dbReference type="PANTHER" id="PTHR43852">
    <property type="entry name" value="NUCLEOTIDYLTRANSFERASE"/>
    <property type="match status" value="1"/>
</dbReference>
<protein>
    <recommendedName>
        <fullName evidence="1">Polymerase beta nucleotidyltransferase domain-containing protein</fullName>
    </recommendedName>
</protein>
<dbReference type="InterPro" id="IPR052930">
    <property type="entry name" value="TA_antitoxin_MntA"/>
</dbReference>
<reference evidence="2 3" key="1">
    <citation type="journal article" date="2016" name="Nat. Commun.">
        <title>Thousands of microbial genomes shed light on interconnected biogeochemical processes in an aquifer system.</title>
        <authorList>
            <person name="Anantharaman K."/>
            <person name="Brown C.T."/>
            <person name="Hug L.A."/>
            <person name="Sharon I."/>
            <person name="Castelle C.J."/>
            <person name="Probst A.J."/>
            <person name="Thomas B.C."/>
            <person name="Singh A."/>
            <person name="Wilkins M.J."/>
            <person name="Karaoz U."/>
            <person name="Brodie E.L."/>
            <person name="Williams K.H."/>
            <person name="Hubbard S.S."/>
            <person name="Banfield J.F."/>
        </authorList>
    </citation>
    <scope>NUCLEOTIDE SEQUENCE [LARGE SCALE GENOMIC DNA]</scope>
</reference>
<gene>
    <name evidence="2" type="ORF">A3G31_05640</name>
</gene>